<proteinExistence type="predicted"/>
<evidence type="ECO:0000313" key="1">
    <source>
        <dbReference type="EMBL" id="KAG6401136.1"/>
    </source>
</evidence>
<dbReference type="EMBL" id="PNBA02000014">
    <property type="protein sequence ID" value="KAG6401136.1"/>
    <property type="molecule type" value="Genomic_DNA"/>
</dbReference>
<dbReference type="Proteomes" id="UP000298416">
    <property type="component" value="Unassembled WGS sequence"/>
</dbReference>
<reference evidence="1" key="1">
    <citation type="submission" date="2018-01" db="EMBL/GenBank/DDBJ databases">
        <authorList>
            <person name="Mao J.F."/>
        </authorList>
    </citation>
    <scope>NUCLEOTIDE SEQUENCE</scope>
    <source>
        <strain evidence="1">Huo1</strain>
        <tissue evidence="1">Leaf</tissue>
    </source>
</reference>
<protein>
    <submittedName>
        <fullName evidence="1">Uncharacterized protein</fullName>
    </submittedName>
</protein>
<comment type="caution">
    <text evidence="1">The sequence shown here is derived from an EMBL/GenBank/DDBJ whole genome shotgun (WGS) entry which is preliminary data.</text>
</comment>
<gene>
    <name evidence="1" type="ORF">SASPL_137981</name>
</gene>
<keyword evidence="2" id="KW-1185">Reference proteome</keyword>
<reference evidence="1" key="2">
    <citation type="submission" date="2020-08" db="EMBL/GenBank/DDBJ databases">
        <title>Plant Genome Project.</title>
        <authorList>
            <person name="Zhang R.-G."/>
        </authorList>
    </citation>
    <scope>NUCLEOTIDE SEQUENCE</scope>
    <source>
        <strain evidence="1">Huo1</strain>
        <tissue evidence="1">Leaf</tissue>
    </source>
</reference>
<sequence length="116" mass="12965">MIDVSSSSSGSFDEITYVIRDATRIIVKATDGEHTMRFKFEPTSGFFELYSKVEKRFQLRTGSSSLAPIYCIDGICSMIGDALRALIIYGRTTVIQDDAYCKSRAVGWLSWARGDD</sequence>
<evidence type="ECO:0000313" key="2">
    <source>
        <dbReference type="Proteomes" id="UP000298416"/>
    </source>
</evidence>
<organism evidence="1">
    <name type="scientific">Salvia splendens</name>
    <name type="common">Scarlet sage</name>
    <dbReference type="NCBI Taxonomy" id="180675"/>
    <lineage>
        <taxon>Eukaryota</taxon>
        <taxon>Viridiplantae</taxon>
        <taxon>Streptophyta</taxon>
        <taxon>Embryophyta</taxon>
        <taxon>Tracheophyta</taxon>
        <taxon>Spermatophyta</taxon>
        <taxon>Magnoliopsida</taxon>
        <taxon>eudicotyledons</taxon>
        <taxon>Gunneridae</taxon>
        <taxon>Pentapetalae</taxon>
        <taxon>asterids</taxon>
        <taxon>lamiids</taxon>
        <taxon>Lamiales</taxon>
        <taxon>Lamiaceae</taxon>
        <taxon>Nepetoideae</taxon>
        <taxon>Mentheae</taxon>
        <taxon>Salviinae</taxon>
        <taxon>Salvia</taxon>
        <taxon>Salvia subgen. Calosphace</taxon>
        <taxon>core Calosphace</taxon>
    </lineage>
</organism>
<name>A0A8X8WUD2_SALSN</name>
<accession>A0A8X8WUD2</accession>
<dbReference type="AlphaFoldDB" id="A0A8X8WUD2"/>